<organism evidence="1 2">
    <name type="scientific">Caldifermentibacillus hisashii</name>
    <dbReference type="NCBI Taxonomy" id="996558"/>
    <lineage>
        <taxon>Bacteria</taxon>
        <taxon>Bacillati</taxon>
        <taxon>Bacillota</taxon>
        <taxon>Bacilli</taxon>
        <taxon>Bacillales</taxon>
        <taxon>Bacillaceae</taxon>
        <taxon>Caldifermentibacillus</taxon>
    </lineage>
</organism>
<accession>A0ABU9K2U8</accession>
<protein>
    <submittedName>
        <fullName evidence="1">Uncharacterized protein</fullName>
    </submittedName>
</protein>
<sequence>MTRNRRAKLEMDKMRNTCTAYLLQTKLDPHKAYDLYIKEYLENGLQLEHYIKGIKDFINVSQELAVKLKHKETMKKSDKENFKKQETIKNYILNLTKEEIKDIYKQYKDKVSHAEKLELVNLVNFIYYGDMQEKYINNIMINLFAKIYNDFTKSA</sequence>
<gene>
    <name evidence="1" type="ORF">NST17_19640</name>
</gene>
<dbReference type="RefSeq" id="WP_342021007.1">
    <property type="nucleotide sequence ID" value="NZ_JBBYAK010000002.1"/>
</dbReference>
<evidence type="ECO:0000313" key="2">
    <source>
        <dbReference type="Proteomes" id="UP001459714"/>
    </source>
</evidence>
<dbReference type="EMBL" id="JBBYAK010000002">
    <property type="protein sequence ID" value="MEL3959369.1"/>
    <property type="molecule type" value="Genomic_DNA"/>
</dbReference>
<evidence type="ECO:0000313" key="1">
    <source>
        <dbReference type="EMBL" id="MEL3959369.1"/>
    </source>
</evidence>
<dbReference type="Proteomes" id="UP001459714">
    <property type="component" value="Unassembled WGS sequence"/>
</dbReference>
<proteinExistence type="predicted"/>
<keyword evidence="2" id="KW-1185">Reference proteome</keyword>
<reference evidence="1 2" key="1">
    <citation type="submission" date="2024-03" db="EMBL/GenBank/DDBJ databases">
        <title>Bacilli Hybrid Assemblies.</title>
        <authorList>
            <person name="Kovac J."/>
        </authorList>
    </citation>
    <scope>NUCLEOTIDE SEQUENCE [LARGE SCALE GENOMIC DNA]</scope>
    <source>
        <strain evidence="1 2">FSL M8-0022</strain>
    </source>
</reference>
<name>A0ABU9K2U8_9BACI</name>
<comment type="caution">
    <text evidence="1">The sequence shown here is derived from an EMBL/GenBank/DDBJ whole genome shotgun (WGS) entry which is preliminary data.</text>
</comment>